<dbReference type="Proteomes" id="UP000028715">
    <property type="component" value="Unassembled WGS sequence"/>
</dbReference>
<sequence length="394" mass="43901">MKKLFSTHYTILLLCVVGFGLLTVSCDDDPIPLRDPNAEVGPEFKYTWTQTADSLQLSTYNNYLGSNGTFVQNNAGNSTFNYWPNAHVLDVLVDGYLRTGSENYKTKMKALLQGIKVKNGNNTYNNVFNDDMLWLANSCLRAYNATNDQEYKDAADFLWERIKLSWSDVFGGGITWKQNTPKQKNAVSNAPAVILAMRLYEIDKDADDLAWAKKIYAWQKSNLVDPVSGAVWDNISEENGVVVTNKDWVFTYNMGTWIGAGIRLYKATNEQTYLDDAVKSGRTVLTSPKLVSEGVLKDEGQGDGGLFKGILVRYFTELIEQPTINSTDKEKFAAFLKFNAQSFYKKGILRPAMLSGNNWKTAPSAGASVDLTTQLSGVMLIEAAAKLDKEGFFD</sequence>
<evidence type="ECO:0000256" key="1">
    <source>
        <dbReference type="SAM" id="SignalP"/>
    </source>
</evidence>
<dbReference type="Gene3D" id="1.50.10.20">
    <property type="match status" value="1"/>
</dbReference>
<dbReference type="Pfam" id="PF03663">
    <property type="entry name" value="Glyco_hydro_76"/>
    <property type="match status" value="1"/>
</dbReference>
<dbReference type="SUPFAM" id="SSF48208">
    <property type="entry name" value="Six-hairpin glycosidases"/>
    <property type="match status" value="1"/>
</dbReference>
<accession>A0A085ZPN0</accession>
<evidence type="ECO:0000313" key="2">
    <source>
        <dbReference type="EMBL" id="KFF06394.1"/>
    </source>
</evidence>
<gene>
    <name evidence="2" type="ORF">IW19_13120</name>
</gene>
<dbReference type="AlphaFoldDB" id="A0A085ZPN0"/>
<evidence type="ECO:0000313" key="3">
    <source>
        <dbReference type="Proteomes" id="UP000028715"/>
    </source>
</evidence>
<dbReference type="PANTHER" id="PTHR47791">
    <property type="entry name" value="MEIOTICALLY UP-REGULATED GENE 191 PROTEIN"/>
    <property type="match status" value="1"/>
</dbReference>
<feature type="chain" id="PRO_5001801565" description="Glycosyl hydrolase family 76" evidence="1">
    <location>
        <begin position="27"/>
        <end position="394"/>
    </location>
</feature>
<dbReference type="GO" id="GO:0005975">
    <property type="term" value="P:carbohydrate metabolic process"/>
    <property type="evidence" value="ECO:0007669"/>
    <property type="project" value="InterPro"/>
</dbReference>
<dbReference type="eggNOG" id="COG4833">
    <property type="taxonomic scope" value="Bacteria"/>
</dbReference>
<feature type="signal peptide" evidence="1">
    <location>
        <begin position="1"/>
        <end position="26"/>
    </location>
</feature>
<dbReference type="InterPro" id="IPR053169">
    <property type="entry name" value="MUG_Protein"/>
</dbReference>
<evidence type="ECO:0008006" key="4">
    <source>
        <dbReference type="Google" id="ProtNLM"/>
    </source>
</evidence>
<organism evidence="2 3">
    <name type="scientific">Flavobacterium reichenbachii</name>
    <dbReference type="NCBI Taxonomy" id="362418"/>
    <lineage>
        <taxon>Bacteria</taxon>
        <taxon>Pseudomonadati</taxon>
        <taxon>Bacteroidota</taxon>
        <taxon>Flavobacteriia</taxon>
        <taxon>Flavobacteriales</taxon>
        <taxon>Flavobacteriaceae</taxon>
        <taxon>Flavobacterium</taxon>
    </lineage>
</organism>
<dbReference type="PANTHER" id="PTHR47791:SF3">
    <property type="entry name" value="MEIOTICALLY UP-REGULATED GENE 191 PROTEIN"/>
    <property type="match status" value="1"/>
</dbReference>
<comment type="caution">
    <text evidence="2">The sequence shown here is derived from an EMBL/GenBank/DDBJ whole genome shotgun (WGS) entry which is preliminary data.</text>
</comment>
<dbReference type="PROSITE" id="PS51257">
    <property type="entry name" value="PROKAR_LIPOPROTEIN"/>
    <property type="match status" value="1"/>
</dbReference>
<protein>
    <recommendedName>
        <fullName evidence="4">Glycosyl hydrolase family 76</fullName>
    </recommendedName>
</protein>
<proteinExistence type="predicted"/>
<dbReference type="InterPro" id="IPR005198">
    <property type="entry name" value="Glyco_hydro_76"/>
</dbReference>
<name>A0A085ZPN0_9FLAO</name>
<dbReference type="InterPro" id="IPR008928">
    <property type="entry name" value="6-hairpin_glycosidase_sf"/>
</dbReference>
<dbReference type="EMBL" id="JPRL01000001">
    <property type="protein sequence ID" value="KFF06394.1"/>
    <property type="molecule type" value="Genomic_DNA"/>
</dbReference>
<keyword evidence="3" id="KW-1185">Reference proteome</keyword>
<keyword evidence="1" id="KW-0732">Signal</keyword>
<reference evidence="2 3" key="1">
    <citation type="submission" date="2014-07" db="EMBL/GenBank/DDBJ databases">
        <title>Genome of Flavobacterium reichenbachii LMG 25512.</title>
        <authorList>
            <person name="Stropko S.J."/>
            <person name="Pipes S.E."/>
            <person name="Newman J.D."/>
        </authorList>
    </citation>
    <scope>NUCLEOTIDE SEQUENCE [LARGE SCALE GENOMIC DNA]</scope>
    <source>
        <strain evidence="2 3">LMG 25512</strain>
    </source>
</reference>
<dbReference type="STRING" id="362418.IW19_13120"/>
<dbReference type="RefSeq" id="WP_035684685.1">
    <property type="nucleotide sequence ID" value="NZ_JPRL01000001.1"/>
</dbReference>